<dbReference type="InParanoid" id="A0A0V0R011"/>
<dbReference type="AlphaFoldDB" id="A0A0V0R011"/>
<dbReference type="Proteomes" id="UP000054937">
    <property type="component" value="Unassembled WGS sequence"/>
</dbReference>
<name>A0A0V0R011_PSEPJ</name>
<organism evidence="1 2">
    <name type="scientific">Pseudocohnilembus persalinus</name>
    <name type="common">Ciliate</name>
    <dbReference type="NCBI Taxonomy" id="266149"/>
    <lineage>
        <taxon>Eukaryota</taxon>
        <taxon>Sar</taxon>
        <taxon>Alveolata</taxon>
        <taxon>Ciliophora</taxon>
        <taxon>Intramacronucleata</taxon>
        <taxon>Oligohymenophorea</taxon>
        <taxon>Scuticociliatia</taxon>
        <taxon>Philasterida</taxon>
        <taxon>Pseudocohnilembidae</taxon>
        <taxon>Pseudocohnilembus</taxon>
    </lineage>
</organism>
<dbReference type="EMBL" id="LDAU01000078">
    <property type="protein sequence ID" value="KRX07865.1"/>
    <property type="molecule type" value="Genomic_DNA"/>
</dbReference>
<evidence type="ECO:0000313" key="2">
    <source>
        <dbReference type="Proteomes" id="UP000054937"/>
    </source>
</evidence>
<sequence>MENNIKQVNSQLDQINLLDQQLENVNLAENTGKEIQKSRKQAKQQKNNLKHLYSINPKGWLKSEDKTMQIMFQFGLPFEEYFNVHCHVLGKASDPKKIKILEVLETQRKDTEGSELVQAEYEFQHLQLTFKLEEELNQDNFQKNSKAPQQQQVINISNQDEKKDDKDQNCLQNNEIQQNENDQIEKCINQNQNQKKTRIIWCKVEYLRQSRVQYFYSLLFRRIPQDYSQITKMRWHAPKNHDKTLYDILQISQNFQNLKEHDPSQR</sequence>
<accession>A0A0V0R011</accession>
<protein>
    <submittedName>
        <fullName evidence="1">Uncharacterized protein</fullName>
    </submittedName>
</protein>
<gene>
    <name evidence="1" type="ORF">PPERSA_10253</name>
</gene>
<proteinExistence type="predicted"/>
<comment type="caution">
    <text evidence="1">The sequence shown here is derived from an EMBL/GenBank/DDBJ whole genome shotgun (WGS) entry which is preliminary data.</text>
</comment>
<keyword evidence="2" id="KW-1185">Reference proteome</keyword>
<reference evidence="1 2" key="1">
    <citation type="journal article" date="2015" name="Sci. Rep.">
        <title>Genome of the facultative scuticociliatosis pathogen Pseudocohnilembus persalinus provides insight into its virulence through horizontal gene transfer.</title>
        <authorList>
            <person name="Xiong J."/>
            <person name="Wang G."/>
            <person name="Cheng J."/>
            <person name="Tian M."/>
            <person name="Pan X."/>
            <person name="Warren A."/>
            <person name="Jiang C."/>
            <person name="Yuan D."/>
            <person name="Miao W."/>
        </authorList>
    </citation>
    <scope>NUCLEOTIDE SEQUENCE [LARGE SCALE GENOMIC DNA]</scope>
    <source>
        <strain evidence="1">36N120E</strain>
    </source>
</reference>
<evidence type="ECO:0000313" key="1">
    <source>
        <dbReference type="EMBL" id="KRX07865.1"/>
    </source>
</evidence>